<protein>
    <submittedName>
        <fullName evidence="4">Carbohydrate-binding domain-containing protein</fullName>
    </submittedName>
</protein>
<dbReference type="Pfam" id="PF23033">
    <property type="entry name" value="DUF7034"/>
    <property type="match status" value="1"/>
</dbReference>
<dbReference type="InParanoid" id="D3B9T9"/>
<name>D3B9T9_HETP5</name>
<gene>
    <name evidence="4" type="ORF">PPL_05236</name>
</gene>
<dbReference type="Pfam" id="PF23034">
    <property type="entry name" value="DUF7035"/>
    <property type="match status" value="1"/>
</dbReference>
<dbReference type="AlphaFoldDB" id="D3B9T9"/>
<dbReference type="OMA" id="WINIKIV"/>
<dbReference type="InterPro" id="IPR054484">
    <property type="entry name" value="ComC_SSD"/>
</dbReference>
<dbReference type="InterPro" id="IPR055462">
    <property type="entry name" value="DUF7034"/>
</dbReference>
<dbReference type="STRING" id="670386.D3B9T9"/>
<dbReference type="EMBL" id="ADBJ01000022">
    <property type="protein sequence ID" value="EFA82001.1"/>
    <property type="molecule type" value="Genomic_DNA"/>
</dbReference>
<dbReference type="InterPro" id="IPR055463">
    <property type="entry name" value="DUF7035"/>
</dbReference>
<evidence type="ECO:0000259" key="2">
    <source>
        <dbReference type="Pfam" id="PF23033"/>
    </source>
</evidence>
<sequence>MKNIPSTPSFLTRITIDDLERWSFEPNNIDVSNGPGKTVLVFNYTNANPSDTPSIYISYYSYYQDTINQDNIFTGYFNETTKLFNIPIVLREKLFTRSLSYNLTSAPNPIPSSMINMKFGNDALLNVTSKYADEMGPVINNIIQYPKGLINIGDSETMNIGWNFTITDEPSGFYNGYALIYSDLDPIPYNISFSVFNAIKGNEFNGEYSITVPINGNCRTSTYRIHFVLFDYLGNLATSVANDINDVSTPQAINPFYKLYGNPTTESLLSIQVICSMTQDIYPPKLIEFNINSPLIIDVGSNDRRFSANFTVTDDYSGISTLFKNNPNLYFMDYFGKVFSMKSNFDSITPDGLLATYTVDGQLPFGFGIKGTILLSIYGIVDNHFNFGGISTSELERRSQPYLLKTEFSLDTPVLESSDRLYTNGGNLYIYGKRMGLDNDSVTCQIDYNDGKGYQSIFIIFRSSSILQIKTTEILSSYIKVKIVVNTTSSNELIIYKYVAPNPKRPTLPALNCPGTPQCSNNGVCQTSTGECKCNSLWSGPDYDTRLSYRYTNEIPLVTNVSVNIEYFTKETEITFANKELIMLPSTIKYTINLSTFNFTSKLNTLQLVMSATIGTSSSSCSLKSFNNDTKNIQWIKLNIDQQSLYGKFLDVAEIDGFTTIISNTLLDSEFETKDTSSQLQTYIGINIPNFDNIATLRSRLFDAH</sequence>
<dbReference type="PANTHER" id="PTHR31378:SF30">
    <property type="entry name" value="EGF-LIKE DOMAIN-CONTAINING PROTEIN"/>
    <property type="match status" value="1"/>
</dbReference>
<proteinExistence type="predicted"/>
<feature type="domain" description="DUF7034" evidence="2">
    <location>
        <begin position="284"/>
        <end position="409"/>
    </location>
</feature>
<dbReference type="RefSeq" id="XP_020434118.1">
    <property type="nucleotide sequence ID" value="XM_020576129.1"/>
</dbReference>
<dbReference type="Proteomes" id="UP000001396">
    <property type="component" value="Unassembled WGS sequence"/>
</dbReference>
<dbReference type="Pfam" id="PF22933">
    <property type="entry name" value="ComC_SSD"/>
    <property type="match status" value="1"/>
</dbReference>
<feature type="domain" description="ComC supersandwich" evidence="1">
    <location>
        <begin position="558"/>
        <end position="667"/>
    </location>
</feature>
<organism evidence="4 5">
    <name type="scientific">Heterostelium pallidum (strain ATCC 26659 / Pp 5 / PN500)</name>
    <name type="common">Cellular slime mold</name>
    <name type="synonym">Polysphondylium pallidum</name>
    <dbReference type="NCBI Taxonomy" id="670386"/>
    <lineage>
        <taxon>Eukaryota</taxon>
        <taxon>Amoebozoa</taxon>
        <taxon>Evosea</taxon>
        <taxon>Eumycetozoa</taxon>
        <taxon>Dictyostelia</taxon>
        <taxon>Acytosteliales</taxon>
        <taxon>Acytosteliaceae</taxon>
        <taxon>Heterostelium</taxon>
    </lineage>
</organism>
<evidence type="ECO:0000313" key="4">
    <source>
        <dbReference type="EMBL" id="EFA82001.1"/>
    </source>
</evidence>
<keyword evidence="5" id="KW-1185">Reference proteome</keyword>
<evidence type="ECO:0000259" key="1">
    <source>
        <dbReference type="Pfam" id="PF22933"/>
    </source>
</evidence>
<dbReference type="GeneID" id="31360722"/>
<reference evidence="4 5" key="1">
    <citation type="journal article" date="2011" name="Genome Res.">
        <title>Phylogeny-wide analysis of social amoeba genomes highlights ancient origins for complex intercellular communication.</title>
        <authorList>
            <person name="Heidel A.J."/>
            <person name="Lawal H.M."/>
            <person name="Felder M."/>
            <person name="Schilde C."/>
            <person name="Helps N.R."/>
            <person name="Tunggal B."/>
            <person name="Rivero F."/>
            <person name="John U."/>
            <person name="Schleicher M."/>
            <person name="Eichinger L."/>
            <person name="Platzer M."/>
            <person name="Noegel A.A."/>
            <person name="Schaap P."/>
            <person name="Gloeckner G."/>
        </authorList>
    </citation>
    <scope>NUCLEOTIDE SEQUENCE [LARGE SCALE GENOMIC DNA]</scope>
    <source>
        <strain evidence="5">ATCC 26659 / Pp 5 / PN500</strain>
    </source>
</reference>
<evidence type="ECO:0000313" key="5">
    <source>
        <dbReference type="Proteomes" id="UP000001396"/>
    </source>
</evidence>
<comment type="caution">
    <text evidence="4">The sequence shown here is derived from an EMBL/GenBank/DDBJ whole genome shotgun (WGS) entry which is preliminary data.</text>
</comment>
<dbReference type="FunCoup" id="D3B9T9">
    <property type="interactions" value="171"/>
</dbReference>
<accession>D3B9T9</accession>
<evidence type="ECO:0000259" key="3">
    <source>
        <dbReference type="Pfam" id="PF23034"/>
    </source>
</evidence>
<dbReference type="PANTHER" id="PTHR31378">
    <property type="entry name" value="EGF-LIKE DOMAIN-CONTAINING PROTEIN-RELATED-RELATED"/>
    <property type="match status" value="1"/>
</dbReference>
<feature type="domain" description="DUF7035" evidence="3">
    <location>
        <begin position="132"/>
        <end position="276"/>
    </location>
</feature>